<dbReference type="SMART" id="SM00702">
    <property type="entry name" value="P4Hc"/>
    <property type="match status" value="1"/>
</dbReference>
<dbReference type="Proteomes" id="UP000024816">
    <property type="component" value="Unassembled WGS sequence"/>
</dbReference>
<dbReference type="InterPro" id="IPR044862">
    <property type="entry name" value="Pro_4_hyd_alph_FE2OG_OXY"/>
</dbReference>
<keyword evidence="5" id="KW-0560">Oxidoreductase</keyword>
<dbReference type="Gene3D" id="2.60.120.620">
    <property type="entry name" value="q2cbj1_9rhob like domain"/>
    <property type="match status" value="1"/>
</dbReference>
<keyword evidence="3" id="KW-0847">Vitamin C</keyword>
<keyword evidence="2" id="KW-0479">Metal-binding</keyword>
<keyword evidence="4" id="KW-0223">Dioxygenase</keyword>
<gene>
    <name evidence="8" type="ORF">HJA_07462</name>
</gene>
<dbReference type="EMBL" id="ARYJ01000004">
    <property type="protein sequence ID" value="KCZ89116.1"/>
    <property type="molecule type" value="Genomic_DNA"/>
</dbReference>
<evidence type="ECO:0000256" key="1">
    <source>
        <dbReference type="ARBA" id="ARBA00001961"/>
    </source>
</evidence>
<dbReference type="PANTHER" id="PTHR12907">
    <property type="entry name" value="EGL NINE HOMOLOG-RELATED"/>
    <property type="match status" value="1"/>
</dbReference>
<comment type="cofactor">
    <cofactor evidence="1">
        <name>L-ascorbate</name>
        <dbReference type="ChEBI" id="CHEBI:38290"/>
    </cofactor>
</comment>
<dbReference type="PROSITE" id="PS51471">
    <property type="entry name" value="FE2OG_OXY"/>
    <property type="match status" value="1"/>
</dbReference>
<reference evidence="8 9" key="1">
    <citation type="journal article" date="2014" name="Antonie Van Leeuwenhoek">
        <title>Hyphomonas beringensis sp. nov. and Hyphomonas chukchiensis sp. nov., isolated from surface seawater of the Bering Sea and Chukchi Sea.</title>
        <authorList>
            <person name="Li C."/>
            <person name="Lai Q."/>
            <person name="Li G."/>
            <person name="Dong C."/>
            <person name="Wang J."/>
            <person name="Liao Y."/>
            <person name="Shao Z."/>
        </authorList>
    </citation>
    <scope>NUCLEOTIDE SEQUENCE [LARGE SCALE GENOMIC DNA]</scope>
    <source>
        <strain evidence="8 9">VP2</strain>
    </source>
</reference>
<dbReference type="InterPro" id="IPR006620">
    <property type="entry name" value="Pro_4_hyd_alph"/>
</dbReference>
<dbReference type="RefSeq" id="WP_035580297.1">
    <property type="nucleotide sequence ID" value="NZ_ARYJ01000004.1"/>
</dbReference>
<evidence type="ECO:0000256" key="5">
    <source>
        <dbReference type="ARBA" id="ARBA00023002"/>
    </source>
</evidence>
<evidence type="ECO:0000313" key="9">
    <source>
        <dbReference type="Proteomes" id="UP000024816"/>
    </source>
</evidence>
<name>A0A059FEZ9_9PROT</name>
<dbReference type="GO" id="GO:0031543">
    <property type="term" value="F:peptidyl-proline dioxygenase activity"/>
    <property type="evidence" value="ECO:0007669"/>
    <property type="project" value="TreeGrafter"/>
</dbReference>
<dbReference type="GO" id="GO:0071456">
    <property type="term" value="P:cellular response to hypoxia"/>
    <property type="evidence" value="ECO:0007669"/>
    <property type="project" value="TreeGrafter"/>
</dbReference>
<evidence type="ECO:0000256" key="6">
    <source>
        <dbReference type="ARBA" id="ARBA00023004"/>
    </source>
</evidence>
<dbReference type="GO" id="GO:0031418">
    <property type="term" value="F:L-ascorbic acid binding"/>
    <property type="evidence" value="ECO:0007669"/>
    <property type="project" value="UniProtKB-KW"/>
</dbReference>
<dbReference type="AlphaFoldDB" id="A0A059FEZ9"/>
<organism evidence="8 9">
    <name type="scientific">Hyphomonas jannaschiana VP2</name>
    <dbReference type="NCBI Taxonomy" id="1280952"/>
    <lineage>
        <taxon>Bacteria</taxon>
        <taxon>Pseudomonadati</taxon>
        <taxon>Pseudomonadota</taxon>
        <taxon>Alphaproteobacteria</taxon>
        <taxon>Hyphomonadales</taxon>
        <taxon>Hyphomonadaceae</taxon>
        <taxon>Hyphomonas</taxon>
    </lineage>
</organism>
<comment type="caution">
    <text evidence="8">The sequence shown here is derived from an EMBL/GenBank/DDBJ whole genome shotgun (WGS) entry which is preliminary data.</text>
</comment>
<protein>
    <submittedName>
        <fullName evidence="8">2OG-Fe(II) oxygenase</fullName>
    </submittedName>
</protein>
<sequence length="223" mass="24535">MAAIASEVPLPGDNRLGAILGDLSSKGWSWQPHMLPDALYHALRAEVLAANLQDDLAPAGIGRETDYQLDRTIRKSRIAWMDGSTPAQAGFLQWAEQLRQSLNQGLMIGLFEFEACFAVYQPGEFYDRHLDSFEGARNRVVSLVVYLNDDWPAENGGALVVWPEGADETSEPAARLLPEQAGVVFMLSETVPHAVEVTQAPRFGIAAWWRVNPSIQGHIDPLA</sequence>
<dbReference type="GO" id="GO:0008198">
    <property type="term" value="F:ferrous iron binding"/>
    <property type="evidence" value="ECO:0007669"/>
    <property type="project" value="TreeGrafter"/>
</dbReference>
<keyword evidence="6" id="KW-0408">Iron</keyword>
<dbReference type="InterPro" id="IPR005123">
    <property type="entry name" value="Oxoglu/Fe-dep_dioxygenase_dom"/>
</dbReference>
<dbReference type="eggNOG" id="COG3751">
    <property type="taxonomic scope" value="Bacteria"/>
</dbReference>
<dbReference type="STRING" id="1280952.HJA_07462"/>
<dbReference type="OrthoDB" id="9783171at2"/>
<keyword evidence="9" id="KW-1185">Reference proteome</keyword>
<evidence type="ECO:0000313" key="8">
    <source>
        <dbReference type="EMBL" id="KCZ89116.1"/>
    </source>
</evidence>
<dbReference type="PANTHER" id="PTHR12907:SF26">
    <property type="entry name" value="HIF PROLYL HYDROXYLASE, ISOFORM C"/>
    <property type="match status" value="1"/>
</dbReference>
<dbReference type="PATRIC" id="fig|1280952.3.peg.1480"/>
<proteinExistence type="predicted"/>
<feature type="domain" description="Fe2OG dioxygenase" evidence="7">
    <location>
        <begin position="112"/>
        <end position="211"/>
    </location>
</feature>
<accession>A0A059FEZ9</accession>
<evidence type="ECO:0000256" key="3">
    <source>
        <dbReference type="ARBA" id="ARBA00022896"/>
    </source>
</evidence>
<evidence type="ECO:0000256" key="2">
    <source>
        <dbReference type="ARBA" id="ARBA00022723"/>
    </source>
</evidence>
<dbReference type="Pfam" id="PF13640">
    <property type="entry name" value="2OG-FeII_Oxy_3"/>
    <property type="match status" value="1"/>
</dbReference>
<evidence type="ECO:0000256" key="4">
    <source>
        <dbReference type="ARBA" id="ARBA00022964"/>
    </source>
</evidence>
<evidence type="ECO:0000259" key="7">
    <source>
        <dbReference type="PROSITE" id="PS51471"/>
    </source>
</evidence>
<dbReference type="InterPro" id="IPR051559">
    <property type="entry name" value="HIF_prolyl_hydroxylases"/>
</dbReference>